<protein>
    <submittedName>
        <fullName evidence="2">OB-fold domain-containing protein</fullName>
    </submittedName>
</protein>
<dbReference type="RefSeq" id="WP_201688734.1">
    <property type="nucleotide sequence ID" value="NZ_JAEQND010000004.1"/>
</dbReference>
<dbReference type="PANTHER" id="PTHR34075:SF5">
    <property type="entry name" value="BLR3430 PROTEIN"/>
    <property type="match status" value="1"/>
</dbReference>
<organism evidence="2 3">
    <name type="scientific">Ramlibacter alkalitolerans</name>
    <dbReference type="NCBI Taxonomy" id="2039631"/>
    <lineage>
        <taxon>Bacteria</taxon>
        <taxon>Pseudomonadati</taxon>
        <taxon>Pseudomonadota</taxon>
        <taxon>Betaproteobacteria</taxon>
        <taxon>Burkholderiales</taxon>
        <taxon>Comamonadaceae</taxon>
        <taxon>Ramlibacter</taxon>
    </lineage>
</organism>
<dbReference type="InterPro" id="IPR012340">
    <property type="entry name" value="NA-bd_OB-fold"/>
</dbReference>
<dbReference type="Proteomes" id="UP000622707">
    <property type="component" value="Unassembled WGS sequence"/>
</dbReference>
<sequence>MSDPRPEQEYFAHLAQGRFMLQRSRASGRCFFYPRVAAPQTGERDLEWVPASGRGTVYSTTIMRPRPPQQPYNVVLVDLEEGVRVMSRVEGVPPEAVKIGMPVQARIGMQDEKPILLFDPVGVRS</sequence>
<comment type="caution">
    <text evidence="2">The sequence shown here is derived from an EMBL/GenBank/DDBJ whole genome shotgun (WGS) entry which is preliminary data.</text>
</comment>
<evidence type="ECO:0000313" key="2">
    <source>
        <dbReference type="EMBL" id="MBL0425289.1"/>
    </source>
</evidence>
<dbReference type="Pfam" id="PF01796">
    <property type="entry name" value="OB_ChsH2_C"/>
    <property type="match status" value="1"/>
</dbReference>
<dbReference type="EMBL" id="JAEQND010000004">
    <property type="protein sequence ID" value="MBL0425289.1"/>
    <property type="molecule type" value="Genomic_DNA"/>
</dbReference>
<evidence type="ECO:0000259" key="1">
    <source>
        <dbReference type="Pfam" id="PF01796"/>
    </source>
</evidence>
<accession>A0ABS1JM50</accession>
<dbReference type="Gene3D" id="6.10.30.10">
    <property type="match status" value="1"/>
</dbReference>
<dbReference type="PANTHER" id="PTHR34075">
    <property type="entry name" value="BLR3430 PROTEIN"/>
    <property type="match status" value="1"/>
</dbReference>
<reference evidence="2 3" key="1">
    <citation type="journal article" date="2017" name="Int. J. Syst. Evol. Microbiol.">
        <title>Ramlibacter alkalitolerans sp. nov., alkali-tolerant bacterium isolated from soil of ginseng.</title>
        <authorList>
            <person name="Lee D.H."/>
            <person name="Cha C.J."/>
        </authorList>
    </citation>
    <scope>NUCLEOTIDE SEQUENCE [LARGE SCALE GENOMIC DNA]</scope>
    <source>
        <strain evidence="2 3">KACC 19305</strain>
    </source>
</reference>
<evidence type="ECO:0000313" key="3">
    <source>
        <dbReference type="Proteomes" id="UP000622707"/>
    </source>
</evidence>
<keyword evidence="3" id="KW-1185">Reference proteome</keyword>
<dbReference type="SUPFAM" id="SSF50249">
    <property type="entry name" value="Nucleic acid-binding proteins"/>
    <property type="match status" value="1"/>
</dbReference>
<gene>
    <name evidence="2" type="ORF">JI746_09220</name>
</gene>
<proteinExistence type="predicted"/>
<dbReference type="InterPro" id="IPR052513">
    <property type="entry name" value="Thioester_dehydratase-like"/>
</dbReference>
<name>A0ABS1JM50_9BURK</name>
<dbReference type="InterPro" id="IPR002878">
    <property type="entry name" value="ChsH2_C"/>
</dbReference>
<feature type="domain" description="ChsH2 C-terminal OB-fold" evidence="1">
    <location>
        <begin position="48"/>
        <end position="106"/>
    </location>
</feature>